<organism evidence="2 3">
    <name type="scientific">Thermophilibacter immobilis</name>
    <dbReference type="NCBI Taxonomy" id="2779519"/>
    <lineage>
        <taxon>Bacteria</taxon>
        <taxon>Bacillati</taxon>
        <taxon>Actinomycetota</taxon>
        <taxon>Coriobacteriia</taxon>
        <taxon>Coriobacteriales</taxon>
        <taxon>Atopobiaceae</taxon>
        <taxon>Thermophilibacter</taxon>
    </lineage>
</organism>
<dbReference type="AlphaFoldDB" id="A0A7S7M8Z7"/>
<dbReference type="RefSeq" id="WP_194371741.1">
    <property type="nucleotide sequence ID" value="NZ_CP063767.1"/>
</dbReference>
<keyword evidence="3" id="KW-1185">Reference proteome</keyword>
<evidence type="ECO:0000259" key="1">
    <source>
        <dbReference type="Pfam" id="PF09509"/>
    </source>
</evidence>
<name>A0A7S7M8Z7_9ACTN</name>
<sequence>MDTAQTLIKREKLAALIAAGNEVQQNHRDAVQRMSSSGIAYLGGVNEGTEGFDKWIGDVKIASTRYFSDHPLSEDLSIALFHKRYKEVMGLLESMGNDEEYFCATAPKASARPGIQLPASGLPENSHELLLALVESDSPVNMLSEMFKQASPREDDELRGVLRELEEEGFIEKIQWADNVPFLVTLNNKARTYASNSKLEEADTASSHIKVAPAVIDNNRITIDIRPEIYEHIKSYLRNEDYFHAVEEAFKLVRELLCELTGFEQAHKAFAEENYQKIFGHSPSTDQEKNFFEGVKFLNMAIQNFRNEKAHTPASPLDRNLALHYVILASLAYDLISRSDGGE</sequence>
<dbReference type="KEGG" id="tio:INP52_01370"/>
<feature type="domain" description="Conserved hypothetical protein CHP02391" evidence="1">
    <location>
        <begin position="226"/>
        <end position="332"/>
    </location>
</feature>
<accession>A0A7S7M8Z7</accession>
<gene>
    <name evidence="2" type="ORF">INP52_01370</name>
</gene>
<dbReference type="EMBL" id="CP063767">
    <property type="protein sequence ID" value="QOY60896.1"/>
    <property type="molecule type" value="Genomic_DNA"/>
</dbReference>
<dbReference type="Proteomes" id="UP000593735">
    <property type="component" value="Chromosome"/>
</dbReference>
<dbReference type="NCBIfam" id="TIGR02391">
    <property type="entry name" value="hypoth_ymh"/>
    <property type="match status" value="1"/>
</dbReference>
<dbReference type="InterPro" id="IPR012654">
    <property type="entry name" value="CHP02391"/>
</dbReference>
<evidence type="ECO:0000313" key="2">
    <source>
        <dbReference type="EMBL" id="QOY60896.1"/>
    </source>
</evidence>
<dbReference type="Pfam" id="PF09509">
    <property type="entry name" value="Hypoth_Ymh"/>
    <property type="match status" value="1"/>
</dbReference>
<proteinExistence type="predicted"/>
<protein>
    <submittedName>
        <fullName evidence="2">TIGR02391 family protein</fullName>
    </submittedName>
</protein>
<reference evidence="2 3" key="1">
    <citation type="submission" date="2020-10" db="EMBL/GenBank/DDBJ databases">
        <title>Olsenella immobilis sp.nov., isolated from the mud in a fermentation cellar used for the production of Chinese strong-flavoured liquor.</title>
        <authorList>
            <person name="Lu L."/>
        </authorList>
    </citation>
    <scope>NUCLEOTIDE SEQUENCE [LARGE SCALE GENOMIC DNA]</scope>
    <source>
        <strain evidence="2 3">LZLJ-2</strain>
    </source>
</reference>
<evidence type="ECO:0000313" key="3">
    <source>
        <dbReference type="Proteomes" id="UP000593735"/>
    </source>
</evidence>